<proteinExistence type="predicted"/>
<evidence type="ECO:0000256" key="3">
    <source>
        <dbReference type="ARBA" id="ARBA00022692"/>
    </source>
</evidence>
<evidence type="ECO:0000256" key="6">
    <source>
        <dbReference type="SAM" id="Phobius"/>
    </source>
</evidence>
<keyword evidence="4 6" id="KW-1133">Transmembrane helix</keyword>
<dbReference type="Pfam" id="PF02743">
    <property type="entry name" value="dCache_1"/>
    <property type="match status" value="1"/>
</dbReference>
<name>A0A1R2CJ02_9CILI</name>
<comment type="caution">
    <text evidence="8">The sequence shown here is derived from an EMBL/GenBank/DDBJ whole genome shotgun (WGS) entry which is preliminary data.</text>
</comment>
<dbReference type="InterPro" id="IPR033479">
    <property type="entry name" value="dCache_1"/>
</dbReference>
<evidence type="ECO:0000259" key="7">
    <source>
        <dbReference type="Pfam" id="PF02743"/>
    </source>
</evidence>
<dbReference type="Gene3D" id="3.30.450.20">
    <property type="entry name" value="PAS domain"/>
    <property type="match status" value="2"/>
</dbReference>
<dbReference type="AlphaFoldDB" id="A0A1R2CJ02"/>
<gene>
    <name evidence="8" type="ORF">SteCoe_8929</name>
</gene>
<evidence type="ECO:0000256" key="1">
    <source>
        <dbReference type="ARBA" id="ARBA00004651"/>
    </source>
</evidence>
<keyword evidence="9" id="KW-1185">Reference proteome</keyword>
<dbReference type="EMBL" id="MPUH01000136">
    <property type="protein sequence ID" value="OMJ89012.1"/>
    <property type="molecule type" value="Genomic_DNA"/>
</dbReference>
<comment type="subcellular location">
    <subcellularLocation>
        <location evidence="1">Cell membrane</location>
        <topology evidence="1">Multi-pass membrane protein</topology>
    </subcellularLocation>
</comment>
<evidence type="ECO:0000256" key="5">
    <source>
        <dbReference type="ARBA" id="ARBA00023136"/>
    </source>
</evidence>
<keyword evidence="2" id="KW-1003">Cell membrane</keyword>
<feature type="transmembrane region" description="Helical" evidence="6">
    <location>
        <begin position="318"/>
        <end position="343"/>
    </location>
</feature>
<dbReference type="GO" id="GO:0005886">
    <property type="term" value="C:plasma membrane"/>
    <property type="evidence" value="ECO:0007669"/>
    <property type="project" value="UniProtKB-SubCell"/>
</dbReference>
<keyword evidence="5 6" id="KW-0472">Membrane</keyword>
<evidence type="ECO:0000313" key="9">
    <source>
        <dbReference type="Proteomes" id="UP000187209"/>
    </source>
</evidence>
<keyword evidence="3 6" id="KW-0812">Transmembrane</keyword>
<evidence type="ECO:0000313" key="8">
    <source>
        <dbReference type="EMBL" id="OMJ89012.1"/>
    </source>
</evidence>
<protein>
    <recommendedName>
        <fullName evidence="7">Cache domain-containing protein</fullName>
    </recommendedName>
</protein>
<evidence type="ECO:0000256" key="2">
    <source>
        <dbReference type="ARBA" id="ARBA00022475"/>
    </source>
</evidence>
<evidence type="ECO:0000256" key="4">
    <source>
        <dbReference type="ARBA" id="ARBA00022989"/>
    </source>
</evidence>
<feature type="domain" description="Cache" evidence="7">
    <location>
        <begin position="112"/>
        <end position="268"/>
    </location>
</feature>
<reference evidence="8 9" key="1">
    <citation type="submission" date="2016-11" db="EMBL/GenBank/DDBJ databases">
        <title>The macronuclear genome of Stentor coeruleus: a giant cell with tiny introns.</title>
        <authorList>
            <person name="Slabodnick M."/>
            <person name="Ruby J.G."/>
            <person name="Reiff S.B."/>
            <person name="Swart E.C."/>
            <person name="Gosai S."/>
            <person name="Prabakaran S."/>
            <person name="Witkowska E."/>
            <person name="Larue G.E."/>
            <person name="Fisher S."/>
            <person name="Freeman R.M."/>
            <person name="Gunawardena J."/>
            <person name="Chu W."/>
            <person name="Stover N.A."/>
            <person name="Gregory B.D."/>
            <person name="Nowacki M."/>
            <person name="Derisi J."/>
            <person name="Roy S.W."/>
            <person name="Marshall W.F."/>
            <person name="Sood P."/>
        </authorList>
    </citation>
    <scope>NUCLEOTIDE SEQUENCE [LARGE SCALE GENOMIC DNA]</scope>
    <source>
        <strain evidence="8">WM001</strain>
    </source>
</reference>
<dbReference type="CDD" id="cd18773">
    <property type="entry name" value="PDC1_HK_sensor"/>
    <property type="match status" value="1"/>
</dbReference>
<organism evidence="8 9">
    <name type="scientific">Stentor coeruleus</name>
    <dbReference type="NCBI Taxonomy" id="5963"/>
    <lineage>
        <taxon>Eukaryota</taxon>
        <taxon>Sar</taxon>
        <taxon>Alveolata</taxon>
        <taxon>Ciliophora</taxon>
        <taxon>Postciliodesmatophora</taxon>
        <taxon>Heterotrichea</taxon>
        <taxon>Heterotrichida</taxon>
        <taxon>Stentoridae</taxon>
        <taxon>Stentor</taxon>
    </lineage>
</organism>
<dbReference type="OrthoDB" id="2150145at2759"/>
<accession>A0A1R2CJ02</accession>
<sequence length="458" mass="53117">MSSKSSLSLESNLLQEIRSLGLRQSLYLSSLLGFYSNKLLFYTEQTKVALNQSKIQNPITSTLNFVDSKSLEGLDPIYEYFSYFSKHEELDFAYDILESLNPLNDIFPMILNKGTESLFIGFYADELYCTLPGEYVSNSLFTPLIKEWFYDAVWSTVNVMMTEPYLNNENNMWKIAFSKAIVGKDNEVLGAMALEILLEDINDKLSKISILKTGFVMLVSGQGTVVVSPYYWGSSTSMRIYDETYTGITEQQWENMQNGQDGDKYDIKSFNNTDFICVLYKVQSPYNISFTSFYIIVMANVTDMKAPLDDLDLSYNKAYVLIFWFVLCVALTVLIITLFLIYFESKGISFQLKLVERVFEKIVNRGLFPIITKGVKFDKLDQNSHGIEKFVKSMKIYIEKLKIREEEFSLVKWEKTRPDNQNIFSNWEDFIYPFNVYSSKNLKLREAIFYLEKLLNPD</sequence>
<dbReference type="Proteomes" id="UP000187209">
    <property type="component" value="Unassembled WGS sequence"/>
</dbReference>